<accession>A0A2G5F9H7</accession>
<evidence type="ECO:0000256" key="1">
    <source>
        <dbReference type="ARBA" id="ARBA00004123"/>
    </source>
</evidence>
<dbReference type="Proteomes" id="UP000230069">
    <property type="component" value="Unassembled WGS sequence"/>
</dbReference>
<proteinExistence type="predicted"/>
<feature type="compositionally biased region" description="Low complexity" evidence="3">
    <location>
        <begin position="180"/>
        <end position="191"/>
    </location>
</feature>
<sequence>MITMAASKYGMFSDPILMGMNNSSTPTDVQQNSWGIIDDNMYDSSESTMSSSFDNSTNSGASSLSLELVEDASSSYNSSLASSPQLNKGPLYELSDLMAQLPIKRGLSMHFQGKSQSFTSLSQVRSVEDLVKRENPYKKRMKSCKSYGGLDGNNTNNKSFAPKACSKIISKKVSRGSFLSSLGKKNSLNNSPRSPFSLEKNF</sequence>
<dbReference type="PANTHER" id="PTHR33172">
    <property type="entry name" value="OS08G0516900 PROTEIN"/>
    <property type="match status" value="1"/>
</dbReference>
<dbReference type="STRING" id="218851.A0A2G5F9H7"/>
<dbReference type="InParanoid" id="A0A2G5F9H7"/>
<dbReference type="EMBL" id="KZ305018">
    <property type="protein sequence ID" value="PIA64590.1"/>
    <property type="molecule type" value="Genomic_DNA"/>
</dbReference>
<evidence type="ECO:0008006" key="6">
    <source>
        <dbReference type="Google" id="ProtNLM"/>
    </source>
</evidence>
<dbReference type="AlphaFoldDB" id="A0A2G5F9H7"/>
<dbReference type="GO" id="GO:0005634">
    <property type="term" value="C:nucleus"/>
    <property type="evidence" value="ECO:0007669"/>
    <property type="project" value="UniProtKB-SubCell"/>
</dbReference>
<gene>
    <name evidence="4" type="ORF">AQUCO_00100221v1</name>
</gene>
<feature type="region of interest" description="Disordered" evidence="3">
    <location>
        <begin position="180"/>
        <end position="202"/>
    </location>
</feature>
<dbReference type="GO" id="GO:0006950">
    <property type="term" value="P:response to stress"/>
    <property type="evidence" value="ECO:0007669"/>
    <property type="project" value="UniProtKB-ARBA"/>
</dbReference>
<keyword evidence="5" id="KW-1185">Reference proteome</keyword>
<evidence type="ECO:0000256" key="2">
    <source>
        <dbReference type="ARBA" id="ARBA00023242"/>
    </source>
</evidence>
<keyword evidence="2" id="KW-0539">Nucleus</keyword>
<protein>
    <recommendedName>
        <fullName evidence="6">Oxidative stress 3</fullName>
    </recommendedName>
</protein>
<dbReference type="OrthoDB" id="1938584at2759"/>
<dbReference type="PANTHER" id="PTHR33172:SF29">
    <property type="entry name" value="OS06G0559400 PROTEIN"/>
    <property type="match status" value="1"/>
</dbReference>
<dbReference type="InterPro" id="IPR051992">
    <property type="entry name" value="OxStress_Response_Reg"/>
</dbReference>
<name>A0A2G5F9H7_AQUCA</name>
<evidence type="ECO:0000313" key="5">
    <source>
        <dbReference type="Proteomes" id="UP000230069"/>
    </source>
</evidence>
<evidence type="ECO:0000256" key="3">
    <source>
        <dbReference type="SAM" id="MobiDB-lite"/>
    </source>
</evidence>
<evidence type="ECO:0000313" key="4">
    <source>
        <dbReference type="EMBL" id="PIA64590.1"/>
    </source>
</evidence>
<reference evidence="4 5" key="1">
    <citation type="submission" date="2017-09" db="EMBL/GenBank/DDBJ databases">
        <title>WGS assembly of Aquilegia coerulea Goldsmith.</title>
        <authorList>
            <person name="Hodges S."/>
            <person name="Kramer E."/>
            <person name="Nordborg M."/>
            <person name="Tomkins J."/>
            <person name="Borevitz J."/>
            <person name="Derieg N."/>
            <person name="Yan J."/>
            <person name="Mihaltcheva S."/>
            <person name="Hayes R.D."/>
            <person name="Rokhsar D."/>
        </authorList>
    </citation>
    <scope>NUCLEOTIDE SEQUENCE [LARGE SCALE GENOMIC DNA]</scope>
    <source>
        <strain evidence="5">cv. Goldsmith</strain>
    </source>
</reference>
<comment type="subcellular location">
    <subcellularLocation>
        <location evidence="1">Nucleus</location>
    </subcellularLocation>
</comment>
<organism evidence="4 5">
    <name type="scientific">Aquilegia coerulea</name>
    <name type="common">Rocky mountain columbine</name>
    <dbReference type="NCBI Taxonomy" id="218851"/>
    <lineage>
        <taxon>Eukaryota</taxon>
        <taxon>Viridiplantae</taxon>
        <taxon>Streptophyta</taxon>
        <taxon>Embryophyta</taxon>
        <taxon>Tracheophyta</taxon>
        <taxon>Spermatophyta</taxon>
        <taxon>Magnoliopsida</taxon>
        <taxon>Ranunculales</taxon>
        <taxon>Ranunculaceae</taxon>
        <taxon>Thalictroideae</taxon>
        <taxon>Aquilegia</taxon>
    </lineage>
</organism>
<dbReference type="FunCoup" id="A0A2G5F9H7">
    <property type="interactions" value="254"/>
</dbReference>